<keyword evidence="10 14" id="KW-0408">Iron</keyword>
<dbReference type="SUPFAM" id="SSF55811">
    <property type="entry name" value="Nudix"/>
    <property type="match status" value="1"/>
</dbReference>
<gene>
    <name evidence="16" type="ORF">SAMN04487984_1013</name>
</gene>
<comment type="cofactor">
    <cofactor evidence="14">
        <name>[4Fe-4S] cluster</name>
        <dbReference type="ChEBI" id="CHEBI:49883"/>
    </cofactor>
    <text evidence="14">Binds 1 [4Fe-4S] cluster.</text>
</comment>
<dbReference type="Pfam" id="PF00730">
    <property type="entry name" value="HhH-GPD"/>
    <property type="match status" value="1"/>
</dbReference>
<dbReference type="GO" id="GO:0034039">
    <property type="term" value="F:8-oxo-7,8-dihydroguanine DNA N-glycosylase activity"/>
    <property type="evidence" value="ECO:0007669"/>
    <property type="project" value="TreeGrafter"/>
</dbReference>
<dbReference type="GO" id="GO:0032357">
    <property type="term" value="F:oxidized purine DNA binding"/>
    <property type="evidence" value="ECO:0007669"/>
    <property type="project" value="TreeGrafter"/>
</dbReference>
<protein>
    <recommendedName>
        <fullName evidence="5 14">Adenine DNA glycosylase</fullName>
        <ecNumber evidence="4 14">3.2.2.31</ecNumber>
    </recommendedName>
</protein>
<dbReference type="GO" id="GO:0035485">
    <property type="term" value="F:adenine/guanine mispair binding"/>
    <property type="evidence" value="ECO:0007669"/>
    <property type="project" value="TreeGrafter"/>
</dbReference>
<keyword evidence="7" id="KW-0479">Metal-binding</keyword>
<evidence type="ECO:0000256" key="5">
    <source>
        <dbReference type="ARBA" id="ARBA00022023"/>
    </source>
</evidence>
<comment type="catalytic activity">
    <reaction evidence="1 14">
        <text>Hydrolyzes free adenine bases from 7,8-dihydro-8-oxoguanine:adenine mismatched double-stranded DNA, leaving an apurinic site.</text>
        <dbReference type="EC" id="3.2.2.31"/>
    </reaction>
</comment>
<evidence type="ECO:0000313" key="16">
    <source>
        <dbReference type="EMBL" id="SMC41716.1"/>
    </source>
</evidence>
<dbReference type="CDD" id="cd00056">
    <property type="entry name" value="ENDO3c"/>
    <property type="match status" value="1"/>
</dbReference>
<proteinExistence type="inferred from homology"/>
<dbReference type="SMART" id="SM00478">
    <property type="entry name" value="ENDO3c"/>
    <property type="match status" value="1"/>
</dbReference>
<keyword evidence="12" id="KW-0234">DNA repair</keyword>
<reference evidence="17" key="1">
    <citation type="submission" date="2017-04" db="EMBL/GenBank/DDBJ databases">
        <authorList>
            <person name="Varghese N."/>
            <person name="Submissions S."/>
        </authorList>
    </citation>
    <scope>NUCLEOTIDE SEQUENCE [LARGE SCALE GENOMIC DNA]</scope>
    <source>
        <strain evidence="17">DSM 21500</strain>
    </source>
</reference>
<dbReference type="InterPro" id="IPR029119">
    <property type="entry name" value="MutY_C"/>
</dbReference>
<dbReference type="GO" id="GO:0006298">
    <property type="term" value="P:mismatch repair"/>
    <property type="evidence" value="ECO:0007669"/>
    <property type="project" value="TreeGrafter"/>
</dbReference>
<keyword evidence="9" id="KW-0378">Hydrolase</keyword>
<evidence type="ECO:0000256" key="4">
    <source>
        <dbReference type="ARBA" id="ARBA00012045"/>
    </source>
</evidence>
<dbReference type="GO" id="GO:0000701">
    <property type="term" value="F:purine-specific mismatch base pair DNA N-glycosylase activity"/>
    <property type="evidence" value="ECO:0007669"/>
    <property type="project" value="UniProtKB-EC"/>
</dbReference>
<evidence type="ECO:0000256" key="10">
    <source>
        <dbReference type="ARBA" id="ARBA00023004"/>
    </source>
</evidence>
<dbReference type="Pfam" id="PF00633">
    <property type="entry name" value="HHH"/>
    <property type="match status" value="1"/>
</dbReference>
<dbReference type="Gene3D" id="1.10.1670.10">
    <property type="entry name" value="Helix-hairpin-Helix base-excision DNA repair enzymes (C-terminal)"/>
    <property type="match status" value="1"/>
</dbReference>
<keyword evidence="11" id="KW-0411">Iron-sulfur</keyword>
<dbReference type="AlphaFoldDB" id="A0A1W1Z006"/>
<dbReference type="STRING" id="371602.SAMN04487984_1013"/>
<evidence type="ECO:0000256" key="9">
    <source>
        <dbReference type="ARBA" id="ARBA00022801"/>
    </source>
</evidence>
<dbReference type="Proteomes" id="UP000243884">
    <property type="component" value="Unassembled WGS sequence"/>
</dbReference>
<evidence type="ECO:0000256" key="7">
    <source>
        <dbReference type="ARBA" id="ARBA00022723"/>
    </source>
</evidence>
<evidence type="ECO:0000256" key="6">
    <source>
        <dbReference type="ARBA" id="ARBA00022485"/>
    </source>
</evidence>
<dbReference type="FunFam" id="1.10.340.30:FF:000002">
    <property type="entry name" value="Adenine DNA glycosylase"/>
    <property type="match status" value="1"/>
</dbReference>
<dbReference type="InterPro" id="IPR000445">
    <property type="entry name" value="HhH_motif"/>
</dbReference>
<sequence>MTNQHSTENQSIEISEWLNHSEISDLGPIIYGVQVWGTQTNEAFQKQLLTWYHKEKRDLPWRQDKTPYHIWISEIMLQQTQVDTVIPYYNRFLNLFPTIADLADANEGKLMKAWEGLGYYSRVRNMQVAANQIQTDFGGVFPNTYEDILSLKGIGPYTAGAIGSIAFDLPKPAIDGNAMRVFSRLFGISADIAKAKNRKIFEKIGEYVISKDYPGDFNQAIMDLGSSYESAKRPNPEGSPVKGFTLATLAGRTDEFPVKSQKKKAKPHYYDALIIQNTDGKVLIKKRTDEKLLNQLWTVPLIEEPKEVNASEAVKHMVAETKENYAIDPIVMKQPIGQVKHVFSHQIWHINVYLAYLKSTQNQPEEYLKNNNQAWIIPNRPNDYAYPTVQMKIWQVFQAYLNNQFDKDK</sequence>
<evidence type="ECO:0000256" key="2">
    <source>
        <dbReference type="ARBA" id="ARBA00002933"/>
    </source>
</evidence>
<evidence type="ECO:0000256" key="13">
    <source>
        <dbReference type="ARBA" id="ARBA00023295"/>
    </source>
</evidence>
<evidence type="ECO:0000256" key="1">
    <source>
        <dbReference type="ARBA" id="ARBA00000843"/>
    </source>
</evidence>
<name>A0A1W1Z006_9LACT</name>
<dbReference type="InterPro" id="IPR005760">
    <property type="entry name" value="A/G_AdeGlyc_MutY"/>
</dbReference>
<keyword evidence="8 14" id="KW-0227">DNA damage</keyword>
<dbReference type="GO" id="GO:0051539">
    <property type="term" value="F:4 iron, 4 sulfur cluster binding"/>
    <property type="evidence" value="ECO:0007669"/>
    <property type="project" value="UniProtKB-UniRule"/>
</dbReference>
<dbReference type="PANTHER" id="PTHR42944:SF1">
    <property type="entry name" value="ADENINE DNA GLYCOSYLASE"/>
    <property type="match status" value="1"/>
</dbReference>
<evidence type="ECO:0000259" key="15">
    <source>
        <dbReference type="SMART" id="SM00478"/>
    </source>
</evidence>
<dbReference type="Gene3D" id="1.10.340.30">
    <property type="entry name" value="Hypothetical protein, domain 2"/>
    <property type="match status" value="1"/>
</dbReference>
<dbReference type="InterPro" id="IPR003265">
    <property type="entry name" value="HhH-GPD_domain"/>
</dbReference>
<evidence type="ECO:0000256" key="11">
    <source>
        <dbReference type="ARBA" id="ARBA00023014"/>
    </source>
</evidence>
<keyword evidence="6" id="KW-0004">4Fe-4S</keyword>
<dbReference type="CDD" id="cd03431">
    <property type="entry name" value="NUDIX_DNA_Glycosylase_C-MutY"/>
    <property type="match status" value="1"/>
</dbReference>
<dbReference type="Gene3D" id="3.90.79.10">
    <property type="entry name" value="Nucleoside Triphosphate Pyrophosphohydrolase"/>
    <property type="match status" value="1"/>
</dbReference>
<dbReference type="SUPFAM" id="SSF48150">
    <property type="entry name" value="DNA-glycosylase"/>
    <property type="match status" value="1"/>
</dbReference>
<evidence type="ECO:0000256" key="3">
    <source>
        <dbReference type="ARBA" id="ARBA00008343"/>
    </source>
</evidence>
<evidence type="ECO:0000313" key="17">
    <source>
        <dbReference type="Proteomes" id="UP000243884"/>
    </source>
</evidence>
<evidence type="ECO:0000256" key="8">
    <source>
        <dbReference type="ARBA" id="ARBA00022763"/>
    </source>
</evidence>
<comment type="similarity">
    <text evidence="3 14">Belongs to the Nth/MutY family.</text>
</comment>
<dbReference type="InterPro" id="IPR011257">
    <property type="entry name" value="DNA_glycosylase"/>
</dbReference>
<dbReference type="InterPro" id="IPR023170">
    <property type="entry name" value="HhH_base_excis_C"/>
</dbReference>
<feature type="domain" description="HhH-GPD" evidence="15">
    <location>
        <begin position="76"/>
        <end position="227"/>
    </location>
</feature>
<keyword evidence="13 14" id="KW-0326">Glycosidase</keyword>
<dbReference type="InterPro" id="IPR015797">
    <property type="entry name" value="NUDIX_hydrolase-like_dom_sf"/>
</dbReference>
<dbReference type="PANTHER" id="PTHR42944">
    <property type="entry name" value="ADENINE DNA GLYCOSYLASE"/>
    <property type="match status" value="1"/>
</dbReference>
<organism evidence="16 17">
    <name type="scientific">Aerococcus suis</name>
    <dbReference type="NCBI Taxonomy" id="371602"/>
    <lineage>
        <taxon>Bacteria</taxon>
        <taxon>Bacillati</taxon>
        <taxon>Bacillota</taxon>
        <taxon>Bacilli</taxon>
        <taxon>Lactobacillales</taxon>
        <taxon>Aerococcaceae</taxon>
        <taxon>Aerococcus</taxon>
    </lineage>
</organism>
<dbReference type="Pfam" id="PF14815">
    <property type="entry name" value="NUDIX_4"/>
    <property type="match status" value="1"/>
</dbReference>
<dbReference type="EMBL" id="FWXK01000005">
    <property type="protein sequence ID" value="SMC41716.1"/>
    <property type="molecule type" value="Genomic_DNA"/>
</dbReference>
<accession>A0A1W1Z006</accession>
<keyword evidence="17" id="KW-1185">Reference proteome</keyword>
<comment type="function">
    <text evidence="2">Adenine glycosylase active on G-A mispairs. MutY also corrects error-prone DNA synthesis past GO lesions which are due to the oxidatively damaged form of guanine: 7,8-dihydro-8-oxoguanine (8-oxo-dGTP).</text>
</comment>
<dbReference type="GO" id="GO:0006284">
    <property type="term" value="P:base-excision repair"/>
    <property type="evidence" value="ECO:0007669"/>
    <property type="project" value="UniProtKB-UniRule"/>
</dbReference>
<dbReference type="NCBIfam" id="TIGR01084">
    <property type="entry name" value="mutY"/>
    <property type="match status" value="1"/>
</dbReference>
<dbReference type="OrthoDB" id="9802365at2"/>
<evidence type="ECO:0000256" key="12">
    <source>
        <dbReference type="ARBA" id="ARBA00023204"/>
    </source>
</evidence>
<dbReference type="EC" id="3.2.2.31" evidence="4 14"/>
<dbReference type="GO" id="GO:0046872">
    <property type="term" value="F:metal ion binding"/>
    <property type="evidence" value="ECO:0007669"/>
    <property type="project" value="UniProtKB-UniRule"/>
</dbReference>
<evidence type="ECO:0000256" key="14">
    <source>
        <dbReference type="RuleBase" id="RU365096"/>
    </source>
</evidence>
<dbReference type="RefSeq" id="WP_084099145.1">
    <property type="nucleotide sequence ID" value="NZ_FWXK01000005.1"/>
</dbReference>
<dbReference type="InterPro" id="IPR044298">
    <property type="entry name" value="MIG/MutY"/>
</dbReference>